<keyword evidence="1" id="KW-0472">Membrane</keyword>
<feature type="transmembrane region" description="Helical" evidence="1">
    <location>
        <begin position="152"/>
        <end position="172"/>
    </location>
</feature>
<feature type="transmembrane region" description="Helical" evidence="1">
    <location>
        <begin position="90"/>
        <end position="108"/>
    </location>
</feature>
<feature type="transmembrane region" description="Helical" evidence="1">
    <location>
        <begin position="323"/>
        <end position="341"/>
    </location>
</feature>
<dbReference type="PATRIC" id="fig|1684.5.peg.555"/>
<dbReference type="RefSeq" id="WP_156149572.1">
    <property type="nucleotide sequence ID" value="NZ_KQ033885.1"/>
</dbReference>
<comment type="caution">
    <text evidence="2">The sequence shown here is derived from an EMBL/GenBank/DDBJ whole genome shotgun (WGS) entry which is preliminary data.</text>
</comment>
<dbReference type="EMBL" id="JWMF01000004">
    <property type="protein sequence ID" value="KJY51714.1"/>
    <property type="molecule type" value="Genomic_DNA"/>
</dbReference>
<dbReference type="AlphaFoldDB" id="A0A0F4L0I6"/>
<reference evidence="2 3" key="1">
    <citation type="submission" date="2014-12" db="EMBL/GenBank/DDBJ databases">
        <title>Comparative genomics of the lactic acid bacteria isolated from the honey bee gut.</title>
        <authorList>
            <person name="Ellegaard K.M."/>
            <person name="Tamarit D."/>
            <person name="Javelind E."/>
            <person name="Olofsson T."/>
            <person name="Andersson S.G."/>
            <person name="Vasquez A."/>
        </authorList>
    </citation>
    <scope>NUCLEOTIDE SEQUENCE [LARGE SCALE GENOMIC DNA]</scope>
    <source>
        <strain evidence="2 3">Bin7</strain>
    </source>
</reference>
<sequence length="525" mass="60091">MIERVSIMSTARDHSNISPIFHPAESWQAERERQLVVNIVYSALFFVCGAVIRIMEYSLLKNQAKQSWYEHNTIFHNFVRNDPFKDTANMLPELWSLIIAVTLVTAFLETKTAEFSHTATAFYHFVYLLSGAIDFITGYISPDTFNQNDFGLSLSLIIIGFSIATFALNYGVKFKFSTRVMQENETLRSDHLEEYHSLPKGSLFTKHPITDAILRPIFGLTLMTTLATFIACGIAALFARMGNHLVIRVTTLIIAVVLELILSSIDRGFMLQIGAYGHSSKRNQTRYKRHKFGKLIYHFSIAALSYFISLLPFSLVLNPTTTLMLVVTLLIPILIFVFYQLPCWDWFLAPLDKLLLTGFIKDDQKDIEHGHFRLYTEVTSTYIDSELSIDTHREHLLHTVITHAKREEWAKICYPASPDTKQVPLLSLSVDELRKNLEYCNSQRNNATNQDAPKHQRDIMCLVDKIDTNDREFDCCNQEECKIYLAAIFNDPRYLSTSISSEADKEARPKKVITHNFPASKEIGN</sequence>
<keyword evidence="1" id="KW-0812">Transmembrane</keyword>
<proteinExistence type="predicted"/>
<feature type="transmembrane region" description="Helical" evidence="1">
    <location>
        <begin position="120"/>
        <end position="140"/>
    </location>
</feature>
<dbReference type="Proteomes" id="UP000033567">
    <property type="component" value="Unassembled WGS sequence"/>
</dbReference>
<keyword evidence="3" id="KW-1185">Reference proteome</keyword>
<protein>
    <submittedName>
        <fullName evidence="2">Uncharacterized protein</fullName>
    </submittedName>
</protein>
<organism evidence="2 3">
    <name type="scientific">Bifidobacterium mellis</name>
    <dbReference type="NCBI Taxonomy" id="1293823"/>
    <lineage>
        <taxon>Bacteria</taxon>
        <taxon>Bacillati</taxon>
        <taxon>Actinomycetota</taxon>
        <taxon>Actinomycetes</taxon>
        <taxon>Bifidobacteriales</taxon>
        <taxon>Bifidobacteriaceae</taxon>
        <taxon>Bifidobacterium</taxon>
    </lineage>
</organism>
<feature type="transmembrane region" description="Helical" evidence="1">
    <location>
        <begin position="35"/>
        <end position="55"/>
    </location>
</feature>
<keyword evidence="1" id="KW-1133">Transmembrane helix</keyword>
<feature type="transmembrane region" description="Helical" evidence="1">
    <location>
        <begin position="245"/>
        <end position="262"/>
    </location>
</feature>
<feature type="transmembrane region" description="Helical" evidence="1">
    <location>
        <begin position="295"/>
        <end position="317"/>
    </location>
</feature>
<evidence type="ECO:0000313" key="3">
    <source>
        <dbReference type="Proteomes" id="UP000033567"/>
    </source>
</evidence>
<name>A0A0F4L0I6_9BIFI</name>
<feature type="transmembrane region" description="Helical" evidence="1">
    <location>
        <begin position="217"/>
        <end position="239"/>
    </location>
</feature>
<accession>A0A0F4L0I6</accession>
<gene>
    <name evidence="2" type="ORF">JF70_05280</name>
</gene>
<evidence type="ECO:0000313" key="2">
    <source>
        <dbReference type="EMBL" id="KJY51714.1"/>
    </source>
</evidence>
<evidence type="ECO:0000256" key="1">
    <source>
        <dbReference type="SAM" id="Phobius"/>
    </source>
</evidence>